<organism evidence="1 2">
    <name type="scientific">Deinococcus yavapaiensis KR-236</name>
    <dbReference type="NCBI Taxonomy" id="694435"/>
    <lineage>
        <taxon>Bacteria</taxon>
        <taxon>Thermotogati</taxon>
        <taxon>Deinococcota</taxon>
        <taxon>Deinococci</taxon>
        <taxon>Deinococcales</taxon>
        <taxon>Deinococcaceae</taxon>
        <taxon>Deinococcus</taxon>
    </lineage>
</organism>
<proteinExistence type="predicted"/>
<reference evidence="1 2" key="1">
    <citation type="submission" date="2018-06" db="EMBL/GenBank/DDBJ databases">
        <title>Genomic Encyclopedia of Type Strains, Phase IV (KMG-IV): sequencing the most valuable type-strain genomes for metagenomic binning, comparative biology and taxonomic classification.</title>
        <authorList>
            <person name="Goeker M."/>
        </authorList>
    </citation>
    <scope>NUCLEOTIDE SEQUENCE [LARGE SCALE GENOMIC DNA]</scope>
    <source>
        <strain evidence="1 2">DSM 18048</strain>
    </source>
</reference>
<evidence type="ECO:0000313" key="1">
    <source>
        <dbReference type="EMBL" id="PYE56321.1"/>
    </source>
</evidence>
<dbReference type="AlphaFoldDB" id="A0A318SBX8"/>
<keyword evidence="2" id="KW-1185">Reference proteome</keyword>
<evidence type="ECO:0000313" key="2">
    <source>
        <dbReference type="Proteomes" id="UP000248326"/>
    </source>
</evidence>
<sequence>MKEVFEVVDVHAGPGGAPLVVRWERRTLRTRSVIDAWRAGGEWWAGRFPRDYWLIDFAQIVAEVYREDRRALLPGFEAGGADLWVLARVVD</sequence>
<name>A0A318SBX8_9DEIO</name>
<comment type="caution">
    <text evidence="1">The sequence shown here is derived from an EMBL/GenBank/DDBJ whole genome shotgun (WGS) entry which is preliminary data.</text>
</comment>
<dbReference type="Proteomes" id="UP000248326">
    <property type="component" value="Unassembled WGS sequence"/>
</dbReference>
<gene>
    <name evidence="1" type="ORF">DES52_101125</name>
</gene>
<protein>
    <submittedName>
        <fullName evidence="1">Uncharacterized protein</fullName>
    </submittedName>
</protein>
<dbReference type="RefSeq" id="WP_211317835.1">
    <property type="nucleotide sequence ID" value="NZ_QJSX01000001.1"/>
</dbReference>
<accession>A0A318SBX8</accession>
<dbReference type="EMBL" id="QJSX01000001">
    <property type="protein sequence ID" value="PYE56321.1"/>
    <property type="molecule type" value="Genomic_DNA"/>
</dbReference>